<dbReference type="PANTHER" id="PTHR37523:SF1">
    <property type="entry name" value="CALCINEURIN-LIKE PHOSPHOESTERASE DOMAIN-CONTAINING PROTEIN"/>
    <property type="match status" value="1"/>
</dbReference>
<sequence>MKPKLEEIHGELPGLEVYAMMGNDDWLINMPYLEELQSQGLLKLIHNKKYPLGKGFEIIGYGNVPPTPFSIKDSERVDTTDTPIEPQYFAAYISTDSEIRQIDAVTHFSGHHTMEEELAKLPVPKSYQKTVYVMHAPPFQTNLDVLYDGRSVGSRAIRQLIEKDQPYLTLHGHIHEAPSLSGSYWDKIGNTVCINPGQGTKDLHAVVFELEDVLNTMN</sequence>
<protein>
    <recommendedName>
        <fullName evidence="2">Calcineurin-like phosphoesterase domain-containing protein</fullName>
    </recommendedName>
</protein>
<dbReference type="AlphaFoldDB" id="X1VW61"/>
<dbReference type="EMBL" id="BARW01028693">
    <property type="protein sequence ID" value="GAJ15210.1"/>
    <property type="molecule type" value="Genomic_DNA"/>
</dbReference>
<evidence type="ECO:0008006" key="2">
    <source>
        <dbReference type="Google" id="ProtNLM"/>
    </source>
</evidence>
<name>X1VW61_9ZZZZ</name>
<dbReference type="PANTHER" id="PTHR37523">
    <property type="entry name" value="METALLOPHOSPHOESTERASE"/>
    <property type="match status" value="1"/>
</dbReference>
<feature type="non-terminal residue" evidence="1">
    <location>
        <position position="218"/>
    </location>
</feature>
<dbReference type="Gene3D" id="3.60.21.10">
    <property type="match status" value="1"/>
</dbReference>
<reference evidence="1" key="1">
    <citation type="journal article" date="2014" name="Front. Microbiol.">
        <title>High frequency of phylogenetically diverse reductive dehalogenase-homologous genes in deep subseafloor sedimentary metagenomes.</title>
        <authorList>
            <person name="Kawai M."/>
            <person name="Futagami T."/>
            <person name="Toyoda A."/>
            <person name="Takaki Y."/>
            <person name="Nishi S."/>
            <person name="Hori S."/>
            <person name="Arai W."/>
            <person name="Tsubouchi T."/>
            <person name="Morono Y."/>
            <person name="Uchiyama I."/>
            <person name="Ito T."/>
            <person name="Fujiyama A."/>
            <person name="Inagaki F."/>
            <person name="Takami H."/>
        </authorList>
    </citation>
    <scope>NUCLEOTIDE SEQUENCE</scope>
    <source>
        <strain evidence="1">Expedition CK06-06</strain>
    </source>
</reference>
<dbReference type="InterPro" id="IPR029052">
    <property type="entry name" value="Metallo-depent_PP-like"/>
</dbReference>
<proteinExistence type="predicted"/>
<dbReference type="SUPFAM" id="SSF56300">
    <property type="entry name" value="Metallo-dependent phosphatases"/>
    <property type="match status" value="1"/>
</dbReference>
<gene>
    <name evidence="1" type="ORF">S12H4_46277</name>
</gene>
<accession>X1VW61</accession>
<comment type="caution">
    <text evidence="1">The sequence shown here is derived from an EMBL/GenBank/DDBJ whole genome shotgun (WGS) entry which is preliminary data.</text>
</comment>
<organism evidence="1">
    <name type="scientific">marine sediment metagenome</name>
    <dbReference type="NCBI Taxonomy" id="412755"/>
    <lineage>
        <taxon>unclassified sequences</taxon>
        <taxon>metagenomes</taxon>
        <taxon>ecological metagenomes</taxon>
    </lineage>
</organism>
<evidence type="ECO:0000313" key="1">
    <source>
        <dbReference type="EMBL" id="GAJ15210.1"/>
    </source>
</evidence>